<keyword evidence="7 9" id="KW-0221">Differentiation</keyword>
<keyword evidence="11" id="KW-1185">Reference proteome</keyword>
<proteinExistence type="inferred from homology"/>
<organism evidence="10 11">
    <name type="scientific">Hevea brasiliensis</name>
    <name type="common">Para rubber tree</name>
    <name type="synonym">Siphonia brasiliensis</name>
    <dbReference type="NCBI Taxonomy" id="3981"/>
    <lineage>
        <taxon>Eukaryota</taxon>
        <taxon>Viridiplantae</taxon>
        <taxon>Streptophyta</taxon>
        <taxon>Embryophyta</taxon>
        <taxon>Tracheophyta</taxon>
        <taxon>Spermatophyta</taxon>
        <taxon>Magnoliopsida</taxon>
        <taxon>eudicotyledons</taxon>
        <taxon>Gunneridae</taxon>
        <taxon>Pentapetalae</taxon>
        <taxon>rosids</taxon>
        <taxon>fabids</taxon>
        <taxon>Malpighiales</taxon>
        <taxon>Euphorbiaceae</taxon>
        <taxon>Crotonoideae</taxon>
        <taxon>Micrandreae</taxon>
        <taxon>Hevea</taxon>
    </lineage>
</organism>
<comment type="caution">
    <text evidence="10">The sequence shown here is derived from an EMBL/GenBank/DDBJ whole genome shotgun (WGS) entry which is preliminary data.</text>
</comment>
<dbReference type="PANTHER" id="PTHR33285">
    <property type="entry name" value="PHYTOSULFOKINES 3"/>
    <property type="match status" value="1"/>
</dbReference>
<evidence type="ECO:0000256" key="7">
    <source>
        <dbReference type="ARBA" id="ARBA00022782"/>
    </source>
</evidence>
<keyword evidence="8 9" id="KW-0339">Growth factor</keyword>
<name>A0ABQ9N9W4_HEVBR</name>
<reference evidence="10" key="1">
    <citation type="journal article" date="2023" name="Plant Biotechnol. J.">
        <title>Chromosome-level wild Hevea brasiliensis genome provides new tools for genomic-assisted breeding and valuable loci to elevate rubber yield.</title>
        <authorList>
            <person name="Cheng H."/>
            <person name="Song X."/>
            <person name="Hu Y."/>
            <person name="Wu T."/>
            <person name="Yang Q."/>
            <person name="An Z."/>
            <person name="Feng S."/>
            <person name="Deng Z."/>
            <person name="Wu W."/>
            <person name="Zeng X."/>
            <person name="Tu M."/>
            <person name="Wang X."/>
            <person name="Huang H."/>
        </authorList>
    </citation>
    <scope>NUCLEOTIDE SEQUENCE</scope>
    <source>
        <strain evidence="10">MT/VB/25A 57/8</strain>
    </source>
</reference>
<comment type="similarity">
    <text evidence="2 9">Belongs to the phytosulfokine family.</text>
</comment>
<dbReference type="EMBL" id="JARPOI010000001">
    <property type="protein sequence ID" value="KAJ9188730.1"/>
    <property type="molecule type" value="Genomic_DNA"/>
</dbReference>
<evidence type="ECO:0000256" key="6">
    <source>
        <dbReference type="ARBA" id="ARBA00022729"/>
    </source>
</evidence>
<evidence type="ECO:0000256" key="3">
    <source>
        <dbReference type="ARBA" id="ARBA00022473"/>
    </source>
</evidence>
<feature type="chain" id="PRO_5045007578" description="Phytosulfokine" evidence="9">
    <location>
        <begin position="26"/>
        <end position="92"/>
    </location>
</feature>
<evidence type="ECO:0000313" key="10">
    <source>
        <dbReference type="EMBL" id="KAJ9188730.1"/>
    </source>
</evidence>
<feature type="signal peptide" evidence="9">
    <location>
        <begin position="1"/>
        <end position="25"/>
    </location>
</feature>
<keyword evidence="6 9" id="KW-0732">Signal</keyword>
<keyword evidence="3 9" id="KW-0217">Developmental protein</keyword>
<gene>
    <name evidence="10" type="ORF">P3X46_000097</name>
</gene>
<evidence type="ECO:0000256" key="4">
    <source>
        <dbReference type="ARBA" id="ARBA00022525"/>
    </source>
</evidence>
<keyword evidence="5 9" id="KW-0765">Sulfation</keyword>
<keyword evidence="4 9" id="KW-0964">Secreted</keyword>
<evidence type="ECO:0000256" key="9">
    <source>
        <dbReference type="RuleBase" id="RU368031"/>
    </source>
</evidence>
<comment type="PTM">
    <text evidence="9">PSK-alpha is produced by endopeptidase digestion. PSK-beta is produced from PSK-alpha by exopeptidase digestion.</text>
</comment>
<evidence type="ECO:0000256" key="2">
    <source>
        <dbReference type="ARBA" id="ARBA00010781"/>
    </source>
</evidence>
<sequence length="92" mass="10585">MKQHLSHTVLLLVLLFLFYSSKLSAHPMISKQEQEQVNFNAMTSQDSIVEVDSSSELLMGSEVCETGDEECFKRRLVSEAHLDYIYTQHHKP</sequence>
<dbReference type="PANTHER" id="PTHR33285:SF22">
    <property type="entry name" value="PHYTOSULFOKINES 6-RELATED"/>
    <property type="match status" value="1"/>
</dbReference>
<evidence type="ECO:0000256" key="8">
    <source>
        <dbReference type="ARBA" id="ARBA00023030"/>
    </source>
</evidence>
<accession>A0ABQ9N9W4</accession>
<comment type="subcellular location">
    <subcellularLocation>
        <location evidence="1 9">Secreted</location>
    </subcellularLocation>
</comment>
<comment type="PTM">
    <text evidence="9">Sulfation is important for activity and for the binding to a putative membrane receptor.</text>
</comment>
<dbReference type="Proteomes" id="UP001174677">
    <property type="component" value="Chromosome 1"/>
</dbReference>
<evidence type="ECO:0000256" key="5">
    <source>
        <dbReference type="ARBA" id="ARBA00022641"/>
    </source>
</evidence>
<comment type="function">
    <text evidence="9">Promotes plant cell differentiation, organogenesis and somatic embryogenesis as well as cell proliferation.</text>
</comment>
<dbReference type="InterPro" id="IPR009438">
    <property type="entry name" value="Phytosulfokine"/>
</dbReference>
<dbReference type="Pfam" id="PF06404">
    <property type="entry name" value="PSK"/>
    <property type="match status" value="1"/>
</dbReference>
<protein>
    <recommendedName>
        <fullName evidence="9">Phytosulfokine</fullName>
    </recommendedName>
    <component>
        <recommendedName>
            <fullName evidence="9">Phytosulfokine-alpha</fullName>
            <shortName evidence="9">PSK-alpha</shortName>
            <shortName evidence="9">Phytosulfokine-a</shortName>
        </recommendedName>
    </component>
    <component>
        <recommendedName>
            <fullName evidence="9">Phytosulfokine-beta</fullName>
            <shortName evidence="9">PSK-beta</shortName>
            <shortName evidence="9">Phytosulfokine-b</shortName>
        </recommendedName>
    </component>
</protein>
<evidence type="ECO:0000313" key="11">
    <source>
        <dbReference type="Proteomes" id="UP001174677"/>
    </source>
</evidence>
<evidence type="ECO:0000256" key="1">
    <source>
        <dbReference type="ARBA" id="ARBA00004613"/>
    </source>
</evidence>